<dbReference type="InterPro" id="IPR036259">
    <property type="entry name" value="MFS_trans_sf"/>
</dbReference>
<feature type="transmembrane region" description="Helical" evidence="1">
    <location>
        <begin position="100"/>
        <end position="118"/>
    </location>
</feature>
<keyword evidence="1" id="KW-0472">Membrane</keyword>
<evidence type="ECO:0000313" key="2">
    <source>
        <dbReference type="EMBL" id="GJG32049.1"/>
    </source>
</evidence>
<dbReference type="EMBL" id="BPTT01000001">
    <property type="protein sequence ID" value="GJG32049.1"/>
    <property type="molecule type" value="Genomic_DNA"/>
</dbReference>
<accession>A0AA37I074</accession>
<gene>
    <name evidence="2" type="ORF">PRMUPPPA20_01580</name>
</gene>
<feature type="transmembrane region" description="Helical" evidence="1">
    <location>
        <begin position="76"/>
        <end position="94"/>
    </location>
</feature>
<proteinExistence type="predicted"/>
<organism evidence="2 3">
    <name type="scientific">Xylanibacter ruminicola</name>
    <name type="common">Prevotella ruminicola</name>
    <dbReference type="NCBI Taxonomy" id="839"/>
    <lineage>
        <taxon>Bacteria</taxon>
        <taxon>Pseudomonadati</taxon>
        <taxon>Bacteroidota</taxon>
        <taxon>Bacteroidia</taxon>
        <taxon>Bacteroidales</taxon>
        <taxon>Prevotellaceae</taxon>
        <taxon>Xylanibacter</taxon>
    </lineage>
</organism>
<sequence>MKSIRIFAMALATMGVIHIVATFTPLINGGLELLSPAKQQAIIYMSLMCGMLLIVCGLLIAMLHKKVKEHPFLRRPYMLIYGALSVDGIAAVAFMPHNPFAWLVFILICCLAISQKAWEEKTIISNE</sequence>
<dbReference type="RefSeq" id="WP_041386281.1">
    <property type="nucleotide sequence ID" value="NZ_BPTT01000001.1"/>
</dbReference>
<feature type="transmembrane region" description="Helical" evidence="1">
    <location>
        <begin position="7"/>
        <end position="27"/>
    </location>
</feature>
<name>A0AA37I074_XYLRU</name>
<keyword evidence="1" id="KW-1133">Transmembrane helix</keyword>
<evidence type="ECO:0000313" key="3">
    <source>
        <dbReference type="Proteomes" id="UP000887097"/>
    </source>
</evidence>
<dbReference type="GeneID" id="31502113"/>
<feature type="transmembrane region" description="Helical" evidence="1">
    <location>
        <begin position="42"/>
        <end position="64"/>
    </location>
</feature>
<comment type="caution">
    <text evidence="2">The sequence shown here is derived from an EMBL/GenBank/DDBJ whole genome shotgun (WGS) entry which is preliminary data.</text>
</comment>
<dbReference type="AlphaFoldDB" id="A0AA37I074"/>
<keyword evidence="1" id="KW-0812">Transmembrane</keyword>
<dbReference type="SUPFAM" id="SSF103473">
    <property type="entry name" value="MFS general substrate transporter"/>
    <property type="match status" value="1"/>
</dbReference>
<protein>
    <submittedName>
        <fullName evidence="2">Uncharacterized protein</fullName>
    </submittedName>
</protein>
<reference evidence="2" key="1">
    <citation type="submission" date="2021-08" db="EMBL/GenBank/DDBJ databases">
        <title>Prevotella lacticifex sp. nov., isolated from rumen of cow.</title>
        <authorList>
            <person name="Shinkai T."/>
            <person name="Ikeyama N."/>
            <person name="Kumagai M."/>
            <person name="Ohmori H."/>
            <person name="Sakamoto M."/>
            <person name="Ohkuma M."/>
            <person name="Mitsumori M."/>
        </authorList>
    </citation>
    <scope>NUCLEOTIDE SEQUENCE</scope>
    <source>
        <strain evidence="2">JCM 8259</strain>
    </source>
</reference>
<dbReference type="Proteomes" id="UP000887097">
    <property type="component" value="Unassembled WGS sequence"/>
</dbReference>
<evidence type="ECO:0000256" key="1">
    <source>
        <dbReference type="SAM" id="Phobius"/>
    </source>
</evidence>